<keyword evidence="5" id="KW-1185">Reference proteome</keyword>
<dbReference type="GO" id="GO:0005737">
    <property type="term" value="C:cytoplasm"/>
    <property type="evidence" value="ECO:0007669"/>
    <property type="project" value="UniProtKB-SubCell"/>
</dbReference>
<evidence type="ECO:0000256" key="2">
    <source>
        <dbReference type="ARBA" id="ARBA00008350"/>
    </source>
</evidence>
<dbReference type="InterPro" id="IPR029032">
    <property type="entry name" value="AhpD-like"/>
</dbReference>
<sequence length="173" mass="20081">MNQGRKEYIKERDSLHSAILDVHSRDLPRRKYYLNLVCHRAKELASDRQSDVLKGHLPVVLRLASVCPFEDVRKECAKLLQDLKASGEKVPRRVYLGPSSFIPSKEIIPLNGNKDDTDSLLVETFLASGRLTHVHWLMGYHPQYLECFLNTHFYLMRAEGPLQFDWRCYIAIL</sequence>
<dbReference type="GO" id="GO:1901031">
    <property type="term" value="P:regulation of response to reactive oxygen species"/>
    <property type="evidence" value="ECO:0007669"/>
    <property type="project" value="InterPro"/>
</dbReference>
<accession>A0A6S7HDP2</accession>
<evidence type="ECO:0000313" key="5">
    <source>
        <dbReference type="Proteomes" id="UP001152795"/>
    </source>
</evidence>
<dbReference type="AlphaFoldDB" id="A0A6S7HDP2"/>
<dbReference type="Proteomes" id="UP001152795">
    <property type="component" value="Unassembled WGS sequence"/>
</dbReference>
<dbReference type="EMBL" id="CACRXK020004063">
    <property type="protein sequence ID" value="CAB4001357.1"/>
    <property type="molecule type" value="Genomic_DNA"/>
</dbReference>
<comment type="subcellular location">
    <subcellularLocation>
        <location evidence="1">Cytoplasm</location>
    </subcellularLocation>
</comment>
<dbReference type="Pfam" id="PF04636">
    <property type="entry name" value="PA26"/>
    <property type="match status" value="1"/>
</dbReference>
<name>A0A6S7HDP2_PARCT</name>
<dbReference type="GO" id="GO:0070728">
    <property type="term" value="F:L-leucine binding"/>
    <property type="evidence" value="ECO:0007669"/>
    <property type="project" value="TreeGrafter"/>
</dbReference>
<dbReference type="GO" id="GO:1990253">
    <property type="term" value="P:cellular response to leucine starvation"/>
    <property type="evidence" value="ECO:0007669"/>
    <property type="project" value="TreeGrafter"/>
</dbReference>
<evidence type="ECO:0000256" key="1">
    <source>
        <dbReference type="ARBA" id="ARBA00004496"/>
    </source>
</evidence>
<protein>
    <submittedName>
        <fullName evidence="4">Sestrin-1-like isoform X1</fullName>
    </submittedName>
</protein>
<comment type="caution">
    <text evidence="4">The sequence shown here is derived from an EMBL/GenBank/DDBJ whole genome shotgun (WGS) entry which is preliminary data.</text>
</comment>
<dbReference type="GO" id="GO:0016239">
    <property type="term" value="P:positive regulation of macroautophagy"/>
    <property type="evidence" value="ECO:0007669"/>
    <property type="project" value="TreeGrafter"/>
</dbReference>
<dbReference type="PANTHER" id="PTHR12474:SF0">
    <property type="entry name" value="SESTRIN HOMOLOG"/>
    <property type="match status" value="1"/>
</dbReference>
<feature type="non-terminal residue" evidence="4">
    <location>
        <position position="173"/>
    </location>
</feature>
<dbReference type="InterPro" id="IPR006730">
    <property type="entry name" value="Sestrin"/>
</dbReference>
<reference evidence="4" key="1">
    <citation type="submission" date="2020-04" db="EMBL/GenBank/DDBJ databases">
        <authorList>
            <person name="Alioto T."/>
            <person name="Alioto T."/>
            <person name="Gomez Garrido J."/>
        </authorList>
    </citation>
    <scope>NUCLEOTIDE SEQUENCE</scope>
    <source>
        <strain evidence="4">A484AB</strain>
    </source>
</reference>
<dbReference type="GO" id="GO:0071233">
    <property type="term" value="P:cellular response to L-leucine"/>
    <property type="evidence" value="ECO:0007669"/>
    <property type="project" value="TreeGrafter"/>
</dbReference>
<keyword evidence="3" id="KW-0963">Cytoplasm</keyword>
<dbReference type="OrthoDB" id="337464at2759"/>
<evidence type="ECO:0000313" key="4">
    <source>
        <dbReference type="EMBL" id="CAB4001357.1"/>
    </source>
</evidence>
<evidence type="ECO:0000256" key="3">
    <source>
        <dbReference type="ARBA" id="ARBA00022490"/>
    </source>
</evidence>
<comment type="similarity">
    <text evidence="2">Belongs to the sestrin family.</text>
</comment>
<proteinExistence type="inferred from homology"/>
<dbReference type="PANTHER" id="PTHR12474">
    <property type="entry name" value="P53 REGULATED PA26 NUCLEAR PROTEIN SESTRIN"/>
    <property type="match status" value="1"/>
</dbReference>
<dbReference type="GO" id="GO:0005634">
    <property type="term" value="C:nucleus"/>
    <property type="evidence" value="ECO:0007669"/>
    <property type="project" value="InterPro"/>
</dbReference>
<dbReference type="GO" id="GO:1904262">
    <property type="term" value="P:negative regulation of TORC1 signaling"/>
    <property type="evidence" value="ECO:0007669"/>
    <property type="project" value="TreeGrafter"/>
</dbReference>
<gene>
    <name evidence="4" type="ORF">PACLA_8A088996</name>
</gene>
<dbReference type="GO" id="GO:0016684">
    <property type="term" value="F:oxidoreductase activity, acting on peroxide as acceptor"/>
    <property type="evidence" value="ECO:0007669"/>
    <property type="project" value="TreeGrafter"/>
</dbReference>
<dbReference type="SUPFAM" id="SSF69118">
    <property type="entry name" value="AhpD-like"/>
    <property type="match status" value="1"/>
</dbReference>
<organism evidence="4 5">
    <name type="scientific">Paramuricea clavata</name>
    <name type="common">Red gorgonian</name>
    <name type="synonym">Violescent sea-whip</name>
    <dbReference type="NCBI Taxonomy" id="317549"/>
    <lineage>
        <taxon>Eukaryota</taxon>
        <taxon>Metazoa</taxon>
        <taxon>Cnidaria</taxon>
        <taxon>Anthozoa</taxon>
        <taxon>Octocorallia</taxon>
        <taxon>Malacalcyonacea</taxon>
        <taxon>Plexauridae</taxon>
        <taxon>Paramuricea</taxon>
    </lineage>
</organism>